<sequence>RPPLRPDAHPPVAARPVGTPAAPTGEAATPTRRQRRWLVLGPGLGSRCSARLRSARSCPSCGRLIVRAAVSRERNTFFKKRKKEKENDTPPPPSPSPPPHPTPGPIHPPFPLPVASHRLGAGHLVDQCPNGNPQKP</sequence>
<evidence type="ECO:0000313" key="2">
    <source>
        <dbReference type="Ensembl" id="ENSCCNP00000025025.1"/>
    </source>
</evidence>
<feature type="region of interest" description="Disordered" evidence="1">
    <location>
        <begin position="72"/>
        <end position="136"/>
    </location>
</feature>
<evidence type="ECO:0000256" key="1">
    <source>
        <dbReference type="SAM" id="MobiDB-lite"/>
    </source>
</evidence>
<protein>
    <submittedName>
        <fullName evidence="2">Uncharacterized protein</fullName>
    </submittedName>
</protein>
<feature type="compositionally biased region" description="Pro residues" evidence="1">
    <location>
        <begin position="89"/>
        <end position="112"/>
    </location>
</feature>
<feature type="compositionally biased region" description="Low complexity" evidence="1">
    <location>
        <begin position="16"/>
        <end position="31"/>
    </location>
</feature>
<feature type="region of interest" description="Disordered" evidence="1">
    <location>
        <begin position="1"/>
        <end position="36"/>
    </location>
</feature>
<organism evidence="2">
    <name type="scientific">Castor canadensis</name>
    <name type="common">American beaver</name>
    <dbReference type="NCBI Taxonomy" id="51338"/>
    <lineage>
        <taxon>Eukaryota</taxon>
        <taxon>Metazoa</taxon>
        <taxon>Chordata</taxon>
        <taxon>Craniata</taxon>
        <taxon>Vertebrata</taxon>
        <taxon>Euteleostomi</taxon>
        <taxon>Mammalia</taxon>
        <taxon>Eutheria</taxon>
        <taxon>Euarchontoglires</taxon>
        <taxon>Glires</taxon>
        <taxon>Rodentia</taxon>
        <taxon>Castorimorpha</taxon>
        <taxon>Castoridae</taxon>
        <taxon>Castor</taxon>
    </lineage>
</organism>
<dbReference type="AlphaFoldDB" id="A0A8C0XEC9"/>
<accession>A0A8C0XEC9</accession>
<dbReference type="Ensembl" id="ENSCCNT00000031861.1">
    <property type="protein sequence ID" value="ENSCCNP00000025025.1"/>
    <property type="gene ID" value="ENSCCNG00000024454.1"/>
</dbReference>
<reference evidence="2" key="1">
    <citation type="submission" date="2023-09" db="UniProtKB">
        <authorList>
            <consortium name="Ensembl"/>
        </authorList>
    </citation>
    <scope>IDENTIFICATION</scope>
</reference>
<proteinExistence type="predicted"/>
<name>A0A8C0XEC9_CASCN</name>